<dbReference type="Gene3D" id="2.60.120.260">
    <property type="entry name" value="Galactose-binding domain-like"/>
    <property type="match status" value="1"/>
</dbReference>
<name>A0A3S9MUL4_9FLAO</name>
<keyword evidence="5" id="KW-1185">Reference proteome</keyword>
<feature type="chain" id="PRO_5019117252" evidence="2">
    <location>
        <begin position="21"/>
        <end position="939"/>
    </location>
</feature>
<feature type="signal peptide" evidence="2">
    <location>
        <begin position="1"/>
        <end position="20"/>
    </location>
</feature>
<evidence type="ECO:0000259" key="3">
    <source>
        <dbReference type="Pfam" id="PF18962"/>
    </source>
</evidence>
<dbReference type="OrthoDB" id="975384at2"/>
<gene>
    <name evidence="4" type="ORF">EJ995_00795</name>
</gene>
<organism evidence="4 5">
    <name type="scientific">Nonlabens ponticola</name>
    <dbReference type="NCBI Taxonomy" id="2496866"/>
    <lineage>
        <taxon>Bacteria</taxon>
        <taxon>Pseudomonadati</taxon>
        <taxon>Bacteroidota</taxon>
        <taxon>Flavobacteriia</taxon>
        <taxon>Flavobacteriales</taxon>
        <taxon>Flavobacteriaceae</taxon>
        <taxon>Nonlabens</taxon>
    </lineage>
</organism>
<dbReference type="KEGG" id="noj:EJ995_00795"/>
<dbReference type="AlphaFoldDB" id="A0A3S9MUL4"/>
<evidence type="ECO:0000313" key="5">
    <source>
        <dbReference type="Proteomes" id="UP000279600"/>
    </source>
</evidence>
<proteinExistence type="predicted"/>
<dbReference type="EMBL" id="CP034549">
    <property type="protein sequence ID" value="AZQ42843.1"/>
    <property type="molecule type" value="Genomic_DNA"/>
</dbReference>
<dbReference type="Pfam" id="PF18962">
    <property type="entry name" value="Por_Secre_tail"/>
    <property type="match status" value="1"/>
</dbReference>
<protein>
    <submittedName>
        <fullName evidence="4">T9SS type A sorting domain-containing protein</fullName>
    </submittedName>
</protein>
<evidence type="ECO:0000256" key="1">
    <source>
        <dbReference type="ARBA" id="ARBA00022729"/>
    </source>
</evidence>
<dbReference type="RefSeq" id="WP_126444673.1">
    <property type="nucleotide sequence ID" value="NZ_CP034549.1"/>
</dbReference>
<feature type="domain" description="Secretion system C-terminal sorting" evidence="3">
    <location>
        <begin position="863"/>
        <end position="938"/>
    </location>
</feature>
<evidence type="ECO:0000313" key="4">
    <source>
        <dbReference type="EMBL" id="AZQ42843.1"/>
    </source>
</evidence>
<dbReference type="Proteomes" id="UP000279600">
    <property type="component" value="Chromosome"/>
</dbReference>
<reference evidence="4 5" key="1">
    <citation type="submission" date="2018-12" db="EMBL/GenBank/DDBJ databases">
        <title>Complete genome of Nonlabens sp. MJ115.</title>
        <authorList>
            <person name="Choi H.S."/>
            <person name="Jung J."/>
        </authorList>
    </citation>
    <scope>NUCLEOTIDE SEQUENCE [LARGE SCALE GENOMIC DNA]</scope>
    <source>
        <strain evidence="4 5">MJ115</strain>
    </source>
</reference>
<sequence>MKQFLLFVLILSVFTGAAQCVDPDITDFECENPSHPITGALTSVLNPFPHDINRSENVGKYIDNGQAGFDALVVDYGSPIDLSVNPVLKLKFYSTNSVQILAKLEGGTQQELFSDFSQVNTWQEFSFDFSASQGNGNTRVVFFVNPGVENGSPADVYYLDDIRFDSTVLTPCEEPFITNFECAPFSNTINGALVTVGNSVSGGTNTSPNIGQYTDDGTQGFDALVIDYGAPIDLSVNSIFKLKFYSPSSVQILAKLEGGTVQEIFSDFSQVNTWEEFTFDFSASVGQGNTRLVLFFNPFVESGTPNDIYFIDDLQFGTLERTVYSYKNDTTGWTPNIPNDVIDPSSAIDNIVIQAGATQTTGDLLAANVTVASGAMLDAQGLNVTSTLDSQGVTNVFGTLTPNASQITSNGTLTLKSDENGTATVADATNATFNGAIAVERYIPASNRSYRLVSTAVENAGPISSNWQLNTHITGNGGASNGFDETGTNNPSMFTVNEQAAPANYEAITTTATNLEHGTGYLLFVRGDRSVDLTDNEAAATATTLSSAGTLFRGNLVLGNTQLNTGDFEAGGNGSSLIANPYQAPVNMEQVLNTATEINQEFIHVYDPTLGDRGAFVTVGFGAATDGTDDITNFSLGANAGNDASTTQASRFLQPGSAVFINTLDPGTDGTANPSLTFSEVDKAINSPVSIPFETPDAVDVNSSNALVSINLFDTAAFANNESPRDALVVRFSDQYSNALETTDALKATNLDENMASMADGQLFSIQSRALPVDEEIIDLSMTNYTMTDYTMKISINGLDDVNAYLVDNFTNTSTLLENDSVTLVEFSVDSSNDSSSSEDRFDLAFAKSTLSNTDDQATSFKLFPNPVNNGVVNVELSQVTAGPAQVHIYNSLGQNVQEIKLAEIAGVQTLDVSNLSQGIYIMEIIQDGTSTSQKVIIQ</sequence>
<keyword evidence="1 2" id="KW-0732">Signal</keyword>
<accession>A0A3S9MUL4</accession>
<evidence type="ECO:0000256" key="2">
    <source>
        <dbReference type="SAM" id="SignalP"/>
    </source>
</evidence>
<dbReference type="NCBIfam" id="TIGR04183">
    <property type="entry name" value="Por_Secre_tail"/>
    <property type="match status" value="1"/>
</dbReference>
<dbReference type="InterPro" id="IPR026444">
    <property type="entry name" value="Secre_tail"/>
</dbReference>